<keyword evidence="2 6" id="KW-0288">FMN</keyword>
<keyword evidence="4 6" id="KW-0520">NAD</keyword>
<dbReference type="EC" id="1.7.1.17" evidence="6"/>
<name>A0A2W5FRC7_9BACT</name>
<dbReference type="HAMAP" id="MF_01216">
    <property type="entry name" value="Azoreductase_type1"/>
    <property type="match status" value="1"/>
</dbReference>
<comment type="caution">
    <text evidence="6">Lacks conserved residue(s) required for the propagation of feature annotation.</text>
</comment>
<dbReference type="InterPro" id="IPR050104">
    <property type="entry name" value="FMN-dep_NADH:Q_OxRdtase_AzoR1"/>
</dbReference>
<dbReference type="Gene3D" id="3.40.50.360">
    <property type="match status" value="1"/>
</dbReference>
<evidence type="ECO:0000256" key="1">
    <source>
        <dbReference type="ARBA" id="ARBA00022630"/>
    </source>
</evidence>
<evidence type="ECO:0000256" key="4">
    <source>
        <dbReference type="ARBA" id="ARBA00023027"/>
    </source>
</evidence>
<dbReference type="EC" id="1.6.5.-" evidence="6"/>
<comment type="caution">
    <text evidence="8">The sequence shown here is derived from an EMBL/GenBank/DDBJ whole genome shotgun (WGS) entry which is preliminary data.</text>
</comment>
<comment type="function">
    <text evidence="6">Quinone reductase that provides resistance to thiol-specific stress caused by electrophilic quinones.</text>
</comment>
<gene>
    <name evidence="6" type="primary">azoR</name>
    <name evidence="8" type="ORF">DI586_03965</name>
</gene>
<feature type="binding site" evidence="6">
    <location>
        <begin position="137"/>
        <end position="140"/>
    </location>
    <ligand>
        <name>FMN</name>
        <dbReference type="ChEBI" id="CHEBI:58210"/>
    </ligand>
</feature>
<feature type="domain" description="Flavodoxin-like fold" evidence="7">
    <location>
        <begin position="77"/>
        <end position="241"/>
    </location>
</feature>
<evidence type="ECO:0000256" key="3">
    <source>
        <dbReference type="ARBA" id="ARBA00023002"/>
    </source>
</evidence>
<comment type="similarity">
    <text evidence="6">Belongs to the azoreductase type 1 family.</text>
</comment>
<comment type="subunit">
    <text evidence="6">Homodimer.</text>
</comment>
<comment type="function">
    <text evidence="6">Also exhibits azoreductase activity. Catalyzes the reductive cleavage of the azo bond in aromatic azo compounds to the corresponding amines.</text>
</comment>
<dbReference type="Pfam" id="PF02525">
    <property type="entry name" value="Flavodoxin_2"/>
    <property type="match status" value="1"/>
</dbReference>
<evidence type="ECO:0000259" key="7">
    <source>
        <dbReference type="Pfam" id="PF02525"/>
    </source>
</evidence>
<comment type="cofactor">
    <cofactor evidence="6">
        <name>FMN</name>
        <dbReference type="ChEBI" id="CHEBI:58210"/>
    </cofactor>
    <text evidence="6">Binds 1 FMN per subunit.</text>
</comment>
<dbReference type="PANTHER" id="PTHR43741:SF2">
    <property type="entry name" value="FMN-DEPENDENT NADH:QUINONE OXIDOREDUCTASE"/>
    <property type="match status" value="1"/>
</dbReference>
<keyword evidence="3 6" id="KW-0560">Oxidoreductase</keyword>
<dbReference type="SUPFAM" id="SSF52218">
    <property type="entry name" value="Flavoproteins"/>
    <property type="match status" value="1"/>
</dbReference>
<evidence type="ECO:0000256" key="2">
    <source>
        <dbReference type="ARBA" id="ARBA00022643"/>
    </source>
</evidence>
<reference evidence="8 9" key="1">
    <citation type="submission" date="2017-08" db="EMBL/GenBank/DDBJ databases">
        <title>Infants hospitalized years apart are colonized by the same room-sourced microbial strains.</title>
        <authorList>
            <person name="Brooks B."/>
            <person name="Olm M.R."/>
            <person name="Firek B.A."/>
            <person name="Baker R."/>
            <person name="Thomas B.C."/>
            <person name="Morowitz M.J."/>
            <person name="Banfield J.F."/>
        </authorList>
    </citation>
    <scope>NUCLEOTIDE SEQUENCE [LARGE SCALE GENOMIC DNA]</scope>
    <source>
        <strain evidence="8">S2_006_000_R2_64</strain>
    </source>
</reference>
<evidence type="ECO:0000256" key="5">
    <source>
        <dbReference type="ARBA" id="ARBA00048542"/>
    </source>
</evidence>
<dbReference type="GO" id="GO:0009055">
    <property type="term" value="F:electron transfer activity"/>
    <property type="evidence" value="ECO:0007669"/>
    <property type="project" value="UniProtKB-UniRule"/>
</dbReference>
<dbReference type="InterPro" id="IPR023048">
    <property type="entry name" value="NADH:quinone_OxRdtase_FMN_depd"/>
</dbReference>
<dbReference type="GO" id="GO:0016655">
    <property type="term" value="F:oxidoreductase activity, acting on NAD(P)H, quinone or similar compound as acceptor"/>
    <property type="evidence" value="ECO:0007669"/>
    <property type="project" value="InterPro"/>
</dbReference>
<comment type="catalytic activity">
    <reaction evidence="5">
        <text>N,N-dimethyl-1,4-phenylenediamine + anthranilate + 2 NAD(+) = 2-(4-dimethylaminophenyl)diazenylbenzoate + 2 NADH + 2 H(+)</text>
        <dbReference type="Rhea" id="RHEA:55872"/>
        <dbReference type="ChEBI" id="CHEBI:15378"/>
        <dbReference type="ChEBI" id="CHEBI:15783"/>
        <dbReference type="ChEBI" id="CHEBI:16567"/>
        <dbReference type="ChEBI" id="CHEBI:57540"/>
        <dbReference type="ChEBI" id="CHEBI:57945"/>
        <dbReference type="ChEBI" id="CHEBI:71579"/>
        <dbReference type="EC" id="1.7.1.17"/>
    </reaction>
    <physiologicalReaction direction="right-to-left" evidence="5">
        <dbReference type="Rhea" id="RHEA:55874"/>
    </physiologicalReaction>
</comment>
<dbReference type="InterPro" id="IPR003680">
    <property type="entry name" value="Flavodoxin_fold"/>
</dbReference>
<dbReference type="Proteomes" id="UP000249739">
    <property type="component" value="Unassembled WGS sequence"/>
</dbReference>
<evidence type="ECO:0000313" key="9">
    <source>
        <dbReference type="Proteomes" id="UP000249739"/>
    </source>
</evidence>
<dbReference type="PANTHER" id="PTHR43741">
    <property type="entry name" value="FMN-DEPENDENT NADH-AZOREDUCTASE 1"/>
    <property type="match status" value="1"/>
</dbReference>
<dbReference type="GO" id="GO:0016652">
    <property type="term" value="F:oxidoreductase activity, acting on NAD(P)H as acceptor"/>
    <property type="evidence" value="ECO:0007669"/>
    <property type="project" value="UniProtKB-UniRule"/>
</dbReference>
<protein>
    <recommendedName>
        <fullName evidence="6">FMN dependent NADH:quinone oxidoreductase</fullName>
        <ecNumber evidence="6">1.6.5.-</ecNumber>
    </recommendedName>
    <alternativeName>
        <fullName evidence="6">Azo-dye reductase</fullName>
    </alternativeName>
    <alternativeName>
        <fullName evidence="6">FMN-dependent NADH-azo compound oxidoreductase</fullName>
    </alternativeName>
    <alternativeName>
        <fullName evidence="6">FMN-dependent NADH-azoreductase</fullName>
        <ecNumber evidence="6">1.7.1.17</ecNumber>
    </alternativeName>
</protein>
<evidence type="ECO:0000256" key="6">
    <source>
        <dbReference type="HAMAP-Rule" id="MF_01216"/>
    </source>
</evidence>
<keyword evidence="1 6" id="KW-0285">Flavoprotein</keyword>
<dbReference type="InterPro" id="IPR029039">
    <property type="entry name" value="Flavoprotein-like_sf"/>
</dbReference>
<accession>A0A2W5FRC7</accession>
<dbReference type="GO" id="GO:0010181">
    <property type="term" value="F:FMN binding"/>
    <property type="evidence" value="ECO:0007669"/>
    <property type="project" value="UniProtKB-UniRule"/>
</dbReference>
<proteinExistence type="inferred from homology"/>
<comment type="catalytic activity">
    <reaction evidence="6">
        <text>2 a quinone + NADH + H(+) = 2 a 1,4-benzosemiquinone + NAD(+)</text>
        <dbReference type="Rhea" id="RHEA:65952"/>
        <dbReference type="ChEBI" id="CHEBI:15378"/>
        <dbReference type="ChEBI" id="CHEBI:57540"/>
        <dbReference type="ChEBI" id="CHEBI:57945"/>
        <dbReference type="ChEBI" id="CHEBI:132124"/>
        <dbReference type="ChEBI" id="CHEBI:134225"/>
    </reaction>
</comment>
<evidence type="ECO:0000313" key="8">
    <source>
        <dbReference type="EMBL" id="PZP56370.1"/>
    </source>
</evidence>
<sequence>MNEIPPETKKLLMEVKRQFELLRPLKKQIEENLKTLHAPLTEAYRFIQENREPVLEIIQQFRREVLPYAELFQQMATHNAIEKSLEKAGWLPHYSTPIDTVLGGSDMASNDQAGLALSNQLIDELMASDTLVIEVPMYNFSIPSVLKAWIDHVARQGKTFAYSAAGPEGLAKGKRAILVLGSGGVYSEGPAKTMEHTESYLRILLGFIGITDVEAIYIEGVGMGPDKAAEALEKATQRANALA</sequence>
<organism evidence="8 9">
    <name type="scientific">Micavibrio aeruginosavorus</name>
    <dbReference type="NCBI Taxonomy" id="349221"/>
    <lineage>
        <taxon>Bacteria</taxon>
        <taxon>Pseudomonadati</taxon>
        <taxon>Bdellovibrionota</taxon>
        <taxon>Bdellovibrionia</taxon>
        <taxon>Bdellovibrionales</taxon>
        <taxon>Pseudobdellovibrionaceae</taxon>
        <taxon>Micavibrio</taxon>
    </lineage>
</organism>
<dbReference type="EMBL" id="QFOT01000028">
    <property type="protein sequence ID" value="PZP56370.1"/>
    <property type="molecule type" value="Genomic_DNA"/>
</dbReference>
<dbReference type="AlphaFoldDB" id="A0A2W5FRC7"/>